<evidence type="ECO:0008006" key="4">
    <source>
        <dbReference type="Google" id="ProtNLM"/>
    </source>
</evidence>
<dbReference type="AlphaFoldDB" id="A0A2R4XHI5"/>
<dbReference type="EMBL" id="CP028901">
    <property type="protein sequence ID" value="AWB33189.1"/>
    <property type="molecule type" value="Genomic_DNA"/>
</dbReference>
<dbReference type="Proteomes" id="UP000244571">
    <property type="component" value="Chromosome"/>
</dbReference>
<dbReference type="PANTHER" id="PTHR42928">
    <property type="entry name" value="TRICARBOXYLATE-BINDING PROTEIN"/>
    <property type="match status" value="1"/>
</dbReference>
<dbReference type="Gene3D" id="3.40.190.10">
    <property type="entry name" value="Periplasmic binding protein-like II"/>
    <property type="match status" value="1"/>
</dbReference>
<accession>A0A2R4XHI5</accession>
<keyword evidence="3" id="KW-1185">Reference proteome</keyword>
<dbReference type="InterPro" id="IPR005064">
    <property type="entry name" value="BUG"/>
</dbReference>
<dbReference type="SUPFAM" id="SSF53850">
    <property type="entry name" value="Periplasmic binding protein-like II"/>
    <property type="match status" value="1"/>
</dbReference>
<organism evidence="2 3">
    <name type="scientific">Orrella marina</name>
    <dbReference type="NCBI Taxonomy" id="2163011"/>
    <lineage>
        <taxon>Bacteria</taxon>
        <taxon>Pseudomonadati</taxon>
        <taxon>Pseudomonadota</taxon>
        <taxon>Betaproteobacteria</taxon>
        <taxon>Burkholderiales</taxon>
        <taxon>Alcaligenaceae</taxon>
        <taxon>Orrella</taxon>
    </lineage>
</organism>
<reference evidence="2 3" key="1">
    <citation type="submission" date="2018-04" db="EMBL/GenBank/DDBJ databases">
        <title>Bordetella sp. HZ20 isolated from seawater.</title>
        <authorList>
            <person name="Sun C."/>
        </authorList>
    </citation>
    <scope>NUCLEOTIDE SEQUENCE [LARGE SCALE GENOMIC DNA]</scope>
    <source>
        <strain evidence="2 3">HZ20</strain>
    </source>
</reference>
<dbReference type="CDD" id="cd07012">
    <property type="entry name" value="PBP2_Bug_TTT"/>
    <property type="match status" value="1"/>
</dbReference>
<name>A0A2R4XHI5_9BURK</name>
<evidence type="ECO:0000313" key="2">
    <source>
        <dbReference type="EMBL" id="AWB33189.1"/>
    </source>
</evidence>
<sequence length="361" mass="38048">MAKVNKVKMCKQYRRVNVFRADRKAGLSGCVDRLSRRSFFACFASILAGAMMFSATGAVASDADYPNQAVKWVVPYSAGASNDSVARILAAKLTQMWNQPVIIENKAGAGGTIGAAQAAKAPADGYTLLMTNPGSNVNAFALRESNSYAQEDFKHVGQLGWAPIVLVTRSDFASDSVKGLVSLAKEKPGSLTAGSSGIGGSSHLALELFKLKSGTDVLHVPYKGAANAINDLVGGQIDMVFVTPASVSSLVQSGKLKVLGVASEQRIESAPDVPTMQEQDVPGFNMKIWFGVSVPAGTPDSIVNRVNQDMRAAVQDPQVKAQIESLGLQIETSSPQAFAQTIERDIAVTKNIAVNAGITAR</sequence>
<evidence type="ECO:0000313" key="3">
    <source>
        <dbReference type="Proteomes" id="UP000244571"/>
    </source>
</evidence>
<comment type="similarity">
    <text evidence="1">Belongs to the UPF0065 (bug) family.</text>
</comment>
<evidence type="ECO:0000256" key="1">
    <source>
        <dbReference type="ARBA" id="ARBA00006987"/>
    </source>
</evidence>
<dbReference type="Pfam" id="PF03401">
    <property type="entry name" value="TctC"/>
    <property type="match status" value="1"/>
</dbReference>
<dbReference type="PANTHER" id="PTHR42928:SF5">
    <property type="entry name" value="BLR1237 PROTEIN"/>
    <property type="match status" value="1"/>
</dbReference>
<dbReference type="KEGG" id="boz:DBV39_05105"/>
<protein>
    <recommendedName>
        <fullName evidence="4">Tripartite tricarboxylate transporter substrate binding protein</fullName>
    </recommendedName>
</protein>
<gene>
    <name evidence="2" type="ORF">DBV39_05105</name>
</gene>
<dbReference type="InterPro" id="IPR042100">
    <property type="entry name" value="Bug_dom1"/>
</dbReference>
<dbReference type="Gene3D" id="3.40.190.150">
    <property type="entry name" value="Bordetella uptake gene, domain 1"/>
    <property type="match status" value="1"/>
</dbReference>
<dbReference type="PIRSF" id="PIRSF017082">
    <property type="entry name" value="YflP"/>
    <property type="match status" value="1"/>
</dbReference>
<proteinExistence type="inferred from homology"/>